<keyword evidence="4" id="KW-1185">Reference proteome</keyword>
<dbReference type="RefSeq" id="WP_277863771.1">
    <property type="nucleotide sequence ID" value="NZ_JARRAG010000002.1"/>
</dbReference>
<gene>
    <name evidence="3" type="ORF">PZE19_27330</name>
</gene>
<dbReference type="EMBL" id="JARRAG010000002">
    <property type="protein sequence ID" value="MDG3007493.1"/>
    <property type="molecule type" value="Genomic_DNA"/>
</dbReference>
<keyword evidence="2" id="KW-0812">Transmembrane</keyword>
<keyword evidence="2" id="KW-1133">Transmembrane helix</keyword>
<evidence type="ECO:0000313" key="3">
    <source>
        <dbReference type="EMBL" id="MDG3007493.1"/>
    </source>
</evidence>
<name>A0ABT6FIT7_9BACT</name>
<protein>
    <recommendedName>
        <fullName evidence="5">YcxB-like protein domain-containing protein</fullName>
    </recommendedName>
</protein>
<reference evidence="3 4" key="1">
    <citation type="submission" date="2023-03" db="EMBL/GenBank/DDBJ databases">
        <title>Paludisphaera mucosa sp. nov. a novel planctomycete from northern fen.</title>
        <authorList>
            <person name="Ivanova A."/>
        </authorList>
    </citation>
    <scope>NUCLEOTIDE SEQUENCE [LARGE SCALE GENOMIC DNA]</scope>
    <source>
        <strain evidence="3 4">Pla2</strain>
    </source>
</reference>
<comment type="caution">
    <text evidence="3">The sequence shown here is derived from an EMBL/GenBank/DDBJ whole genome shotgun (WGS) entry which is preliminary data.</text>
</comment>
<accession>A0ABT6FIT7</accession>
<evidence type="ECO:0000256" key="1">
    <source>
        <dbReference type="SAM" id="MobiDB-lite"/>
    </source>
</evidence>
<feature type="compositionally biased region" description="Basic and acidic residues" evidence="1">
    <location>
        <begin position="252"/>
        <end position="286"/>
    </location>
</feature>
<feature type="transmembrane region" description="Helical" evidence="2">
    <location>
        <begin position="47"/>
        <end position="67"/>
    </location>
</feature>
<keyword evidence="2" id="KW-0472">Membrane</keyword>
<feature type="region of interest" description="Disordered" evidence="1">
    <location>
        <begin position="222"/>
        <end position="286"/>
    </location>
</feature>
<evidence type="ECO:0008006" key="5">
    <source>
        <dbReference type="Google" id="ProtNLM"/>
    </source>
</evidence>
<evidence type="ECO:0000313" key="4">
    <source>
        <dbReference type="Proteomes" id="UP001216907"/>
    </source>
</evidence>
<feature type="transmembrane region" description="Helical" evidence="2">
    <location>
        <begin position="87"/>
        <end position="107"/>
    </location>
</feature>
<evidence type="ECO:0000256" key="2">
    <source>
        <dbReference type="SAM" id="Phobius"/>
    </source>
</evidence>
<sequence>MDVREIPFVADPSRVVGWASFRFTEDEFVAATRAVTMAQLRWYGSRFWGILFFGFWHVLLLGGLYLIVRWARSGDGPDGPVSGWTAVEGLLATLVAGRILWVGFYGLHRRVRASYARFPFAGDEYAMALTPDRYITHSPLVDSSDDWAFLPGVVEFRDGFVLLNKSGAGGLWLPDHALHAPFNHPAAAALFRSKAPRYASSTGRPELGQIRRSRCGRLAECERQQATAVQRRDEDQPDEGPEPPGRGSCLSIRDDRQEGSTQREGRRPACGETERRSLEQDIRSRV</sequence>
<proteinExistence type="predicted"/>
<organism evidence="3 4">
    <name type="scientific">Paludisphaera mucosa</name>
    <dbReference type="NCBI Taxonomy" id="3030827"/>
    <lineage>
        <taxon>Bacteria</taxon>
        <taxon>Pseudomonadati</taxon>
        <taxon>Planctomycetota</taxon>
        <taxon>Planctomycetia</taxon>
        <taxon>Isosphaerales</taxon>
        <taxon>Isosphaeraceae</taxon>
        <taxon>Paludisphaera</taxon>
    </lineage>
</organism>
<dbReference type="Proteomes" id="UP001216907">
    <property type="component" value="Unassembled WGS sequence"/>
</dbReference>